<proteinExistence type="predicted"/>
<dbReference type="GO" id="GO:0012505">
    <property type="term" value="C:endomembrane system"/>
    <property type="evidence" value="ECO:0007669"/>
    <property type="project" value="UniProtKB-SubCell"/>
</dbReference>
<name>A0A7C8IUA0_9PEZI</name>
<dbReference type="Proteomes" id="UP000481858">
    <property type="component" value="Unassembled WGS sequence"/>
</dbReference>
<dbReference type="InterPro" id="IPR036869">
    <property type="entry name" value="J_dom_sf"/>
</dbReference>
<feature type="signal peptide" evidence="8">
    <location>
        <begin position="1"/>
        <end position="20"/>
    </location>
</feature>
<comment type="subcellular location">
    <subcellularLocation>
        <location evidence="5">Endomembrane system</location>
        <topology evidence="5">Single-pass membrane protein</topology>
    </subcellularLocation>
</comment>
<protein>
    <recommendedName>
        <fullName evidence="9">J domain-containing protein</fullName>
    </recommendedName>
</protein>
<evidence type="ECO:0000256" key="4">
    <source>
        <dbReference type="ARBA" id="ARBA00023136"/>
    </source>
</evidence>
<dbReference type="EMBL" id="WUBL01000172">
    <property type="protein sequence ID" value="KAF2963979.1"/>
    <property type="molecule type" value="Genomic_DNA"/>
</dbReference>
<dbReference type="SMART" id="SM00271">
    <property type="entry name" value="DnaJ"/>
    <property type="match status" value="1"/>
</dbReference>
<keyword evidence="11" id="KW-1185">Reference proteome</keyword>
<feature type="compositionally biased region" description="Basic and acidic residues" evidence="6">
    <location>
        <begin position="412"/>
        <end position="422"/>
    </location>
</feature>
<feature type="compositionally biased region" description="Basic and acidic residues" evidence="6">
    <location>
        <begin position="239"/>
        <end position="255"/>
    </location>
</feature>
<reference evidence="10 11" key="1">
    <citation type="submission" date="2019-12" db="EMBL/GenBank/DDBJ databases">
        <title>Draft genome sequence of the ascomycete Xylaria multiplex DSM 110363.</title>
        <authorList>
            <person name="Buettner E."/>
            <person name="Kellner H."/>
        </authorList>
    </citation>
    <scope>NUCLEOTIDE SEQUENCE [LARGE SCALE GENOMIC DNA]</scope>
    <source>
        <strain evidence="10 11">DSM 110363</strain>
    </source>
</reference>
<comment type="caution">
    <text evidence="10">The sequence shown here is derived from an EMBL/GenBank/DDBJ whole genome shotgun (WGS) entry which is preliminary data.</text>
</comment>
<accession>A0A7C8IUA0</accession>
<dbReference type="SUPFAM" id="SSF46565">
    <property type="entry name" value="Chaperone J-domain"/>
    <property type="match status" value="2"/>
</dbReference>
<evidence type="ECO:0000256" key="2">
    <source>
        <dbReference type="ARBA" id="ARBA00022729"/>
    </source>
</evidence>
<feature type="chain" id="PRO_5028983425" description="J domain-containing protein" evidence="8">
    <location>
        <begin position="21"/>
        <end position="443"/>
    </location>
</feature>
<dbReference type="PANTHER" id="PTHR44653">
    <property type="entry name" value="DNAJ HOMOLOG SUBFAMILY C MEMBER 1"/>
    <property type="match status" value="1"/>
</dbReference>
<feature type="compositionally biased region" description="Acidic residues" evidence="6">
    <location>
        <begin position="381"/>
        <end position="396"/>
    </location>
</feature>
<dbReference type="PRINTS" id="PR00625">
    <property type="entry name" value="JDOMAIN"/>
</dbReference>
<evidence type="ECO:0000256" key="1">
    <source>
        <dbReference type="ARBA" id="ARBA00022692"/>
    </source>
</evidence>
<feature type="transmembrane region" description="Helical" evidence="7">
    <location>
        <begin position="157"/>
        <end position="178"/>
    </location>
</feature>
<dbReference type="InParanoid" id="A0A7C8IUA0"/>
<feature type="region of interest" description="Disordered" evidence="6">
    <location>
        <begin position="373"/>
        <end position="443"/>
    </location>
</feature>
<evidence type="ECO:0000256" key="7">
    <source>
        <dbReference type="SAM" id="Phobius"/>
    </source>
</evidence>
<evidence type="ECO:0000256" key="8">
    <source>
        <dbReference type="SAM" id="SignalP"/>
    </source>
</evidence>
<dbReference type="PROSITE" id="PS50076">
    <property type="entry name" value="DNAJ_2"/>
    <property type="match status" value="1"/>
</dbReference>
<dbReference type="CDD" id="cd06257">
    <property type="entry name" value="DnaJ"/>
    <property type="match status" value="1"/>
</dbReference>
<feature type="compositionally biased region" description="Basic residues" evidence="6">
    <location>
        <begin position="434"/>
        <end position="443"/>
    </location>
</feature>
<evidence type="ECO:0000313" key="11">
    <source>
        <dbReference type="Proteomes" id="UP000481858"/>
    </source>
</evidence>
<feature type="compositionally biased region" description="Polar residues" evidence="6">
    <location>
        <begin position="262"/>
        <end position="275"/>
    </location>
</feature>
<organism evidence="10 11">
    <name type="scientific">Xylaria multiplex</name>
    <dbReference type="NCBI Taxonomy" id="323545"/>
    <lineage>
        <taxon>Eukaryota</taxon>
        <taxon>Fungi</taxon>
        <taxon>Dikarya</taxon>
        <taxon>Ascomycota</taxon>
        <taxon>Pezizomycotina</taxon>
        <taxon>Sordariomycetes</taxon>
        <taxon>Xylariomycetidae</taxon>
        <taxon>Xylariales</taxon>
        <taxon>Xylariaceae</taxon>
        <taxon>Xylaria</taxon>
    </lineage>
</organism>
<sequence>MKFSTLTIGLVALLTPLTAAWSKEDREIFRVRDELSTHEGPDVTFYDFLGVTPSATQDEINKAYKRKSRALHPDKVRQQIMADRTKQNKAKGVKVTKSPTQSQIKAAVKKASERQARLGIVTNVLRGPGRDRYDHFLKNGFPTWKGTEYYYSRYRPGLGTVLVGCLLVGGGGFHYLALYMSWRRQREFVERYINSARRTAGGDNFAIPGLDASATATPPPPTQTDDDQPPIALNRKQRRMQEKETRRESSKEGKRPSRAKGRSSQQASGSATPVPQAQGPGPTGAKKRVVAENGKILVVDSLGDVYLEQEDADGNVHEFLLDVSTQILNQFFDPQKLMMKQPNELPPPTVQDTVLYKLPGWIYALTVGKVLGQPAPSTVDSDSDVADDLVDDDSEEVAQRTPSTDSADDFELLEKSVEDLPKPKTTGSQVQGGKAKKRNKKRS</sequence>
<evidence type="ECO:0000313" key="10">
    <source>
        <dbReference type="EMBL" id="KAF2963979.1"/>
    </source>
</evidence>
<dbReference type="InterPro" id="IPR052606">
    <property type="entry name" value="DnaJ_domain_protein"/>
</dbReference>
<dbReference type="InterPro" id="IPR001623">
    <property type="entry name" value="DnaJ_domain"/>
</dbReference>
<dbReference type="OrthoDB" id="413400at2759"/>
<keyword evidence="4 7" id="KW-0472">Membrane</keyword>
<keyword evidence="1 7" id="KW-0812">Transmembrane</keyword>
<dbReference type="Gene3D" id="1.10.287.110">
    <property type="entry name" value="DnaJ domain"/>
    <property type="match status" value="1"/>
</dbReference>
<dbReference type="AlphaFoldDB" id="A0A7C8IUA0"/>
<feature type="region of interest" description="Disordered" evidence="6">
    <location>
        <begin position="204"/>
        <end position="287"/>
    </location>
</feature>
<keyword evidence="2 8" id="KW-0732">Signal</keyword>
<feature type="domain" description="J" evidence="9">
    <location>
        <begin position="44"/>
        <end position="137"/>
    </location>
</feature>
<gene>
    <name evidence="10" type="ORF">GQX73_g9597</name>
</gene>
<dbReference type="Pfam" id="PF00226">
    <property type="entry name" value="DnaJ"/>
    <property type="match status" value="1"/>
</dbReference>
<dbReference type="PANTHER" id="PTHR44653:SF2">
    <property type="entry name" value="DNAJ HOMOLOG SUBFAMILY C MEMBER 1"/>
    <property type="match status" value="1"/>
</dbReference>
<evidence type="ECO:0000256" key="6">
    <source>
        <dbReference type="SAM" id="MobiDB-lite"/>
    </source>
</evidence>
<evidence type="ECO:0000259" key="9">
    <source>
        <dbReference type="PROSITE" id="PS50076"/>
    </source>
</evidence>
<evidence type="ECO:0000256" key="5">
    <source>
        <dbReference type="ARBA" id="ARBA00037847"/>
    </source>
</evidence>
<evidence type="ECO:0000256" key="3">
    <source>
        <dbReference type="ARBA" id="ARBA00022989"/>
    </source>
</evidence>
<keyword evidence="3 7" id="KW-1133">Transmembrane helix</keyword>